<evidence type="ECO:0000256" key="5">
    <source>
        <dbReference type="ARBA" id="ARBA00022989"/>
    </source>
</evidence>
<dbReference type="EMBL" id="JACEFI010000003">
    <property type="protein sequence ID" value="KAH0599650.1"/>
    <property type="molecule type" value="Genomic_DNA"/>
</dbReference>
<comment type="subcellular location">
    <subcellularLocation>
        <location evidence="7">Membrane</location>
        <topology evidence="7">Multi-pass membrane protein</topology>
    </subcellularLocation>
</comment>
<name>A0A9P8MJK3_9HYPO</name>
<protein>
    <recommendedName>
        <fullName evidence="3 7">Defect at low temperature protein 1</fullName>
    </recommendedName>
</protein>
<comment type="function">
    <text evidence="1 7">Required for growth under high-pressure and low-temperature conditions.</text>
</comment>
<evidence type="ECO:0000256" key="6">
    <source>
        <dbReference type="ARBA" id="ARBA00023136"/>
    </source>
</evidence>
<evidence type="ECO:0000313" key="9">
    <source>
        <dbReference type="EMBL" id="KAH0599650.1"/>
    </source>
</evidence>
<evidence type="ECO:0000256" key="2">
    <source>
        <dbReference type="ARBA" id="ARBA00005550"/>
    </source>
</evidence>
<gene>
    <name evidence="7" type="primary">DLT1</name>
    <name evidence="9" type="ORF">MHUMG1_02439</name>
</gene>
<evidence type="ECO:0000256" key="4">
    <source>
        <dbReference type="ARBA" id="ARBA00022692"/>
    </source>
</evidence>
<keyword evidence="10" id="KW-1185">Reference proteome</keyword>
<comment type="similarity">
    <text evidence="2 7">Belongs to the DLT1 family.</text>
</comment>
<feature type="region of interest" description="Disordered" evidence="8">
    <location>
        <begin position="303"/>
        <end position="410"/>
    </location>
</feature>
<evidence type="ECO:0000256" key="3">
    <source>
        <dbReference type="ARBA" id="ARBA00021353"/>
    </source>
</evidence>
<reference evidence="9 10" key="1">
    <citation type="submission" date="2020-07" db="EMBL/GenBank/DDBJ databases">
        <title>Metarhizium humberi genome.</title>
        <authorList>
            <person name="Lysoe E."/>
        </authorList>
    </citation>
    <scope>NUCLEOTIDE SEQUENCE [LARGE SCALE GENOMIC DNA]</scope>
    <source>
        <strain evidence="9 10">ESALQ1638</strain>
    </source>
</reference>
<feature type="compositionally biased region" description="Polar residues" evidence="8">
    <location>
        <begin position="377"/>
        <end position="388"/>
    </location>
</feature>
<evidence type="ECO:0000256" key="1">
    <source>
        <dbReference type="ARBA" id="ARBA00002489"/>
    </source>
</evidence>
<dbReference type="Proteomes" id="UP000764110">
    <property type="component" value="Unassembled WGS sequence"/>
</dbReference>
<comment type="caution">
    <text evidence="9">The sequence shown here is derived from an EMBL/GenBank/DDBJ whole genome shotgun (WGS) entry which is preliminary data.</text>
</comment>
<keyword evidence="4 7" id="KW-0812">Transmembrane</keyword>
<feature type="compositionally biased region" description="Basic residues" evidence="8">
    <location>
        <begin position="669"/>
        <end position="684"/>
    </location>
</feature>
<feature type="compositionally biased region" description="Polar residues" evidence="8">
    <location>
        <begin position="326"/>
        <end position="339"/>
    </location>
</feature>
<keyword evidence="5 7" id="KW-1133">Transmembrane helix</keyword>
<feature type="region of interest" description="Disordered" evidence="8">
    <location>
        <begin position="536"/>
        <end position="684"/>
    </location>
</feature>
<accession>A0A9P8MJK3</accession>
<feature type="compositionally biased region" description="Polar residues" evidence="8">
    <location>
        <begin position="349"/>
        <end position="365"/>
    </location>
</feature>
<feature type="compositionally biased region" description="Low complexity" evidence="8">
    <location>
        <begin position="389"/>
        <end position="410"/>
    </location>
</feature>
<keyword evidence="6 7" id="KW-0472">Membrane</keyword>
<dbReference type="PANTHER" id="PTHR40021:SF1">
    <property type="entry name" value="DEFECT AT LOW TEMPERATURE PROTEIN 1"/>
    <property type="match status" value="1"/>
</dbReference>
<sequence>MQQRRLFSRFLYGSVYILLYLVLLGLLLITPGDAIERSISNGQNYNVLIVTISYVVTVVIVVFIYVLRLYTTKTAIAAIPKTWAPIDKGDVKDVVYKMIHGRLNRSAAIAFAARPREQIDSDDVLGGNENGEAGARPVGGLKKTKTVAEDLDLPLPPERPVWGEIEHYGWASPNSPDLRNLQYSSVFSELPNLIEAKALTMAPIEEQGLGADPPMMDADAAELLQRTANMTMREYIHHLGSLGVIIVDETASQFLAQYEYARFSNRPISNEQFRSLMHLFAEILRGVQPLDLGFLNSPEDASYGWGPSESDIDNDAPLDTNPPSPRSSMSRAGTTSTHNSVRRPPLRTHSAQARSFRSAPTTPGSRTAVLSHKSSEHSFAQTRRQYPVSQPSSSSLRSKAASAVSSSDSGSVIRLATREDDEQLPFIRSAICYPLSVDLVAPPNPFLNLQLAASHGHVLDLRRRKQTPIEVANRALRILKPPASTVSRHPAYDKYRAAANMPDKPPPLPVAADRLAISNRLSMLFADRSALIKKLVSQSSTTRNPSRRARPLDDDDVLFGTPANQGVGYVSEKPTRDTKREDKMLRGKMLGKRRAGTSGARSKAQESESDDEQGRGSLGKRKRPRRARADEPAEAGNGTGDGQDAVAEAENYAATEAQESAPQMQDARPKKKKKKRKRKNKGQE</sequence>
<evidence type="ECO:0000256" key="8">
    <source>
        <dbReference type="SAM" id="MobiDB-lite"/>
    </source>
</evidence>
<evidence type="ECO:0000256" key="7">
    <source>
        <dbReference type="RuleBase" id="RU367100"/>
    </source>
</evidence>
<evidence type="ECO:0000313" key="10">
    <source>
        <dbReference type="Proteomes" id="UP000764110"/>
    </source>
</evidence>
<dbReference type="PANTHER" id="PTHR40021">
    <property type="entry name" value="DEFECT AT LOW TEMPERATURE PROTEIN 1"/>
    <property type="match status" value="1"/>
</dbReference>
<dbReference type="InterPro" id="IPR038869">
    <property type="entry name" value="DLT1"/>
</dbReference>
<proteinExistence type="inferred from homology"/>
<feature type="transmembrane region" description="Helical" evidence="7">
    <location>
        <begin position="45"/>
        <end position="67"/>
    </location>
</feature>
<feature type="transmembrane region" description="Helical" evidence="7">
    <location>
        <begin position="12"/>
        <end position="30"/>
    </location>
</feature>
<organism evidence="9 10">
    <name type="scientific">Metarhizium humberi</name>
    <dbReference type="NCBI Taxonomy" id="2596975"/>
    <lineage>
        <taxon>Eukaryota</taxon>
        <taxon>Fungi</taxon>
        <taxon>Dikarya</taxon>
        <taxon>Ascomycota</taxon>
        <taxon>Pezizomycotina</taxon>
        <taxon>Sordariomycetes</taxon>
        <taxon>Hypocreomycetidae</taxon>
        <taxon>Hypocreales</taxon>
        <taxon>Clavicipitaceae</taxon>
        <taxon>Metarhizium</taxon>
    </lineage>
</organism>
<dbReference type="GO" id="GO:0016020">
    <property type="term" value="C:membrane"/>
    <property type="evidence" value="ECO:0007669"/>
    <property type="project" value="UniProtKB-SubCell"/>
</dbReference>
<dbReference type="AlphaFoldDB" id="A0A9P8MJK3"/>
<feature type="compositionally biased region" description="Basic and acidic residues" evidence="8">
    <location>
        <begin position="573"/>
        <end position="585"/>
    </location>
</feature>